<evidence type="ECO:0000313" key="1">
    <source>
        <dbReference type="EMBL" id="KIL54087.1"/>
    </source>
</evidence>
<evidence type="ECO:0000313" key="2">
    <source>
        <dbReference type="Proteomes" id="UP000054549"/>
    </source>
</evidence>
<dbReference type="Proteomes" id="UP000054549">
    <property type="component" value="Unassembled WGS sequence"/>
</dbReference>
<organism evidence="1 2">
    <name type="scientific">Amanita muscaria (strain Koide BX008)</name>
    <dbReference type="NCBI Taxonomy" id="946122"/>
    <lineage>
        <taxon>Eukaryota</taxon>
        <taxon>Fungi</taxon>
        <taxon>Dikarya</taxon>
        <taxon>Basidiomycota</taxon>
        <taxon>Agaricomycotina</taxon>
        <taxon>Agaricomycetes</taxon>
        <taxon>Agaricomycetidae</taxon>
        <taxon>Agaricales</taxon>
        <taxon>Pluteineae</taxon>
        <taxon>Amanitaceae</taxon>
        <taxon>Amanita</taxon>
    </lineage>
</organism>
<feature type="non-terminal residue" evidence="1">
    <location>
        <position position="627"/>
    </location>
</feature>
<proteinExistence type="predicted"/>
<dbReference type="OrthoDB" id="3271070at2759"/>
<keyword evidence="2" id="KW-1185">Reference proteome</keyword>
<gene>
    <name evidence="1" type="ORF">M378DRAFT_182667</name>
</gene>
<name>A0A0C2VZ33_AMAMK</name>
<reference evidence="1 2" key="1">
    <citation type="submission" date="2014-04" db="EMBL/GenBank/DDBJ databases">
        <title>Evolutionary Origins and Diversification of the Mycorrhizal Mutualists.</title>
        <authorList>
            <consortium name="DOE Joint Genome Institute"/>
            <consortium name="Mycorrhizal Genomics Consortium"/>
            <person name="Kohler A."/>
            <person name="Kuo A."/>
            <person name="Nagy L.G."/>
            <person name="Floudas D."/>
            <person name="Copeland A."/>
            <person name="Barry K.W."/>
            <person name="Cichocki N."/>
            <person name="Veneault-Fourrey C."/>
            <person name="LaButti K."/>
            <person name="Lindquist E.A."/>
            <person name="Lipzen A."/>
            <person name="Lundell T."/>
            <person name="Morin E."/>
            <person name="Murat C."/>
            <person name="Riley R."/>
            <person name="Ohm R."/>
            <person name="Sun H."/>
            <person name="Tunlid A."/>
            <person name="Henrissat B."/>
            <person name="Grigoriev I.V."/>
            <person name="Hibbett D.S."/>
            <person name="Martin F."/>
        </authorList>
    </citation>
    <scope>NUCLEOTIDE SEQUENCE [LARGE SCALE GENOMIC DNA]</scope>
    <source>
        <strain evidence="1 2">Koide BX008</strain>
    </source>
</reference>
<dbReference type="HOGENOM" id="CLU_436543_0_0_1"/>
<dbReference type="AlphaFoldDB" id="A0A0C2VZ33"/>
<accession>A0A0C2VZ33</accession>
<dbReference type="EMBL" id="KN818952">
    <property type="protein sequence ID" value="KIL54087.1"/>
    <property type="molecule type" value="Genomic_DNA"/>
</dbReference>
<sequence>MGCNPAIVRQRPSAKNCQQRLSSTWHAQSQAGSADPTIYKHSSRAYLQSPKQLKCMSYPSYPPPPLEFQPRDFGTIVETLAEARLTFDVAVEADAPQPWRLIDQHLRTHLENSGYRMPLKPGDDGTNFNRLSWDLVTPGKVKKDGAVPLKSKQVFVSLFTTGYLNEMAIPHPERRDAQMLILADRDKVPLQGNLLGPISPMGPRHACFPWHLMASHEFVKLSVPSGFERHACIPGCCPGPHDDEDEGMENNNGPVATAVIPARRSRSPSPSHLSRITRIRRESPELEEVPLVKAARLSADLLHSWQKRTQDKGHGDSDYSLNAASSQLPAAFIHLVRSLMMGTTAHRYQPESTQVQCYIHDKAALLTAQISPFGTGLSNNAAVGNGPARSTYHGALEARVKDSNRWNTIGDGTYHTLNLSTESDLVAASSLIEYQVDGALIALAMVHLISEPCPISPFLIYAASFKDASCLRRSPEHVLSLTPDRQTRRVLSAILEFKKTDLVQSTAIYGHDVASRAIELGLVEVWLDSLLKAASHQAECQINHFQEPREEGPHQKLTLQLLSLTLLGHTDLWSHRRFQAFCEGINLKFLGVSRLLEPGDVDDPPDYQFQLQFLSTLYDGRIKDAHK</sequence>
<protein>
    <submittedName>
        <fullName evidence="1">Uncharacterized protein</fullName>
    </submittedName>
</protein>
<dbReference type="InParanoid" id="A0A0C2VZ33"/>